<dbReference type="InterPro" id="IPR005158">
    <property type="entry name" value="BTAD"/>
</dbReference>
<reference evidence="2 4" key="1">
    <citation type="submission" date="2020-06" db="EMBL/GenBank/DDBJ databases">
        <title>Anoxygenic phototrophic Chloroflexota member uses a Type I reaction center.</title>
        <authorList>
            <person name="Tsuji J.M."/>
            <person name="Shaw N.A."/>
            <person name="Nagashima S."/>
            <person name="Venkiteswaran J."/>
            <person name="Schiff S.L."/>
            <person name="Hanada S."/>
            <person name="Tank M."/>
            <person name="Neufeld J.D."/>
        </authorList>
    </citation>
    <scope>NUCLEOTIDE SEQUENCE [LARGE SCALE GENOMIC DNA]</scope>
    <source>
        <strain evidence="2">L227-S17</strain>
    </source>
</reference>
<gene>
    <name evidence="2" type="ORF">HXX08_03585</name>
    <name evidence="3" type="ORF">OZ401_000065</name>
</gene>
<organism evidence="2 4">
    <name type="scientific">Candidatus Chlorohelix allophototropha</name>
    <dbReference type="NCBI Taxonomy" id="3003348"/>
    <lineage>
        <taxon>Bacteria</taxon>
        <taxon>Bacillati</taxon>
        <taxon>Chloroflexota</taxon>
        <taxon>Chloroflexia</taxon>
        <taxon>Candidatus Chloroheliales</taxon>
        <taxon>Candidatus Chloroheliaceae</taxon>
        <taxon>Candidatus Chlorohelix</taxon>
    </lineage>
</organism>
<dbReference type="InterPro" id="IPR011990">
    <property type="entry name" value="TPR-like_helical_dom_sf"/>
</dbReference>
<dbReference type="SUPFAM" id="SSF46894">
    <property type="entry name" value="C-terminal effector domain of the bipartite response regulators"/>
    <property type="match status" value="1"/>
</dbReference>
<feature type="domain" description="Bacterial transcriptional activator" evidence="1">
    <location>
        <begin position="102"/>
        <end position="246"/>
    </location>
</feature>
<protein>
    <submittedName>
        <fullName evidence="3">Bacterial transcriptional activator domain-containing protein</fullName>
    </submittedName>
</protein>
<evidence type="ECO:0000313" key="5">
    <source>
        <dbReference type="Proteomes" id="UP001431572"/>
    </source>
</evidence>
<dbReference type="PANTHER" id="PTHR35807">
    <property type="entry name" value="TRANSCRIPTIONAL REGULATOR REDD-RELATED"/>
    <property type="match status" value="1"/>
</dbReference>
<dbReference type="GO" id="GO:0006355">
    <property type="term" value="P:regulation of DNA-templated transcription"/>
    <property type="evidence" value="ECO:0007669"/>
    <property type="project" value="InterPro"/>
</dbReference>
<dbReference type="Proteomes" id="UP000521676">
    <property type="component" value="Unassembled WGS sequence"/>
</dbReference>
<evidence type="ECO:0000313" key="4">
    <source>
        <dbReference type="Proteomes" id="UP000521676"/>
    </source>
</evidence>
<name>A0A8T7LZF7_9CHLR</name>
<evidence type="ECO:0000313" key="2">
    <source>
        <dbReference type="EMBL" id="NWJ44939.1"/>
    </source>
</evidence>
<proteinExistence type="predicted"/>
<dbReference type="InterPro" id="IPR016032">
    <property type="entry name" value="Sig_transdc_resp-reg_C-effctor"/>
</dbReference>
<dbReference type="SUPFAM" id="SSF48452">
    <property type="entry name" value="TPR-like"/>
    <property type="match status" value="1"/>
</dbReference>
<reference evidence="3" key="2">
    <citation type="journal article" date="2024" name="Nature">
        <title>Anoxygenic phototroph of the Chloroflexota uses a type I reaction centre.</title>
        <authorList>
            <person name="Tsuji J.M."/>
            <person name="Shaw N.A."/>
            <person name="Nagashima S."/>
            <person name="Venkiteswaran J.J."/>
            <person name="Schiff S.L."/>
            <person name="Watanabe T."/>
            <person name="Fukui M."/>
            <person name="Hanada S."/>
            <person name="Tank M."/>
            <person name="Neufeld J.D."/>
        </authorList>
    </citation>
    <scope>NUCLEOTIDE SEQUENCE</scope>
    <source>
        <strain evidence="3">L227-S17</strain>
    </source>
</reference>
<dbReference type="InterPro" id="IPR036388">
    <property type="entry name" value="WH-like_DNA-bd_sf"/>
</dbReference>
<evidence type="ECO:0000313" key="3">
    <source>
        <dbReference type="EMBL" id="WJW66820.1"/>
    </source>
</evidence>
<dbReference type="Gene3D" id="1.10.10.10">
    <property type="entry name" value="Winged helix-like DNA-binding domain superfamily/Winged helix DNA-binding domain"/>
    <property type="match status" value="1"/>
</dbReference>
<accession>A0A8T7LZF7</accession>
<keyword evidence="5" id="KW-1185">Reference proteome</keyword>
<dbReference type="AlphaFoldDB" id="A0A8T7LZF7"/>
<dbReference type="Pfam" id="PF03704">
    <property type="entry name" value="BTAD"/>
    <property type="match status" value="1"/>
</dbReference>
<dbReference type="EMBL" id="CP128399">
    <property type="protein sequence ID" value="WJW66820.1"/>
    <property type="molecule type" value="Genomic_DNA"/>
</dbReference>
<dbReference type="Gene3D" id="1.25.40.10">
    <property type="entry name" value="Tetratricopeptide repeat domain"/>
    <property type="match status" value="1"/>
</dbReference>
<dbReference type="EMBL" id="JACATZ010000001">
    <property type="protein sequence ID" value="NWJ44939.1"/>
    <property type="molecule type" value="Genomic_DNA"/>
</dbReference>
<sequence length="263" mass="30583">MAVVCKVRMLGDFLIVMDNQPLALTTSLRFKSLLAYLIFYFNSTHSRLQLASLLWPESSEAQGLANLRRLLFRLRAVFPEAEQFLRIEYAQIKWNGAYTLELDTASFEQAVACADKEEHTGKQAKAVQHLERAVILYRGELLPGIYDDWIILERERLADIYFRTVRRLAVYYEQIRDHVTAIMYAELLLKQNRLDEETYRMLMRLQVACNKHAEAINYYRLCAETLRQELDITPDPATTALYQQLLSPVSIPKQTDEGEKPSR</sequence>
<dbReference type="Proteomes" id="UP001431572">
    <property type="component" value="Chromosome 1"/>
</dbReference>
<dbReference type="GO" id="GO:0003677">
    <property type="term" value="F:DNA binding"/>
    <property type="evidence" value="ECO:0007669"/>
    <property type="project" value="InterPro"/>
</dbReference>
<evidence type="ECO:0000259" key="1">
    <source>
        <dbReference type="SMART" id="SM01043"/>
    </source>
</evidence>
<dbReference type="RefSeq" id="WP_341468713.1">
    <property type="nucleotide sequence ID" value="NZ_CP128399.1"/>
</dbReference>
<dbReference type="InterPro" id="IPR051677">
    <property type="entry name" value="AfsR-DnrI-RedD_regulator"/>
</dbReference>
<dbReference type="SMART" id="SM01043">
    <property type="entry name" value="BTAD"/>
    <property type="match status" value="1"/>
</dbReference>